<evidence type="ECO:0000256" key="3">
    <source>
        <dbReference type="ARBA" id="ARBA00017468"/>
    </source>
</evidence>
<gene>
    <name evidence="11" type="primary">TSC2</name>
    <name evidence="8" type="synonym">ALG13</name>
    <name evidence="11" type="ORF">MOBT1_003182</name>
</gene>
<dbReference type="Pfam" id="PF03542">
    <property type="entry name" value="Tuberin"/>
    <property type="match status" value="1"/>
</dbReference>
<name>A0AAF0ITC9_9BASI</name>
<dbReference type="Pfam" id="PF02145">
    <property type="entry name" value="Rap_GAP"/>
    <property type="match status" value="1"/>
</dbReference>
<evidence type="ECO:0000256" key="8">
    <source>
        <dbReference type="RuleBase" id="RU362128"/>
    </source>
</evidence>
<dbReference type="InterPro" id="IPR035974">
    <property type="entry name" value="Rap/Ran-GAP_sf"/>
</dbReference>
<dbReference type="PANTHER" id="PTHR10063:SF0">
    <property type="entry name" value="TUBERIN"/>
    <property type="match status" value="1"/>
</dbReference>
<evidence type="ECO:0000313" key="12">
    <source>
        <dbReference type="Proteomes" id="UP001214603"/>
    </source>
</evidence>
<feature type="region of interest" description="Disordered" evidence="9">
    <location>
        <begin position="1154"/>
        <end position="1218"/>
    </location>
</feature>
<dbReference type="InterPro" id="IPR007235">
    <property type="entry name" value="Glyco_trans_28_C"/>
</dbReference>
<feature type="domain" description="Rap-GAP" evidence="10">
    <location>
        <begin position="1809"/>
        <end position="2047"/>
    </location>
</feature>
<feature type="region of interest" description="Disordered" evidence="9">
    <location>
        <begin position="510"/>
        <end position="546"/>
    </location>
</feature>
<dbReference type="Gene3D" id="3.40.50.2000">
    <property type="entry name" value="Glycogen Phosphorylase B"/>
    <property type="match status" value="1"/>
</dbReference>
<dbReference type="Proteomes" id="UP001214603">
    <property type="component" value="Chromosome 8"/>
</dbReference>
<keyword evidence="8" id="KW-0328">Glycosyltransferase</keyword>
<evidence type="ECO:0000256" key="2">
    <source>
        <dbReference type="ARBA" id="ARBA00012614"/>
    </source>
</evidence>
<feature type="compositionally biased region" description="Low complexity" evidence="9">
    <location>
        <begin position="1731"/>
        <end position="1753"/>
    </location>
</feature>
<feature type="region of interest" description="Disordered" evidence="9">
    <location>
        <begin position="1673"/>
        <end position="1760"/>
    </location>
</feature>
<evidence type="ECO:0000256" key="1">
    <source>
        <dbReference type="ARBA" id="ARBA00011198"/>
    </source>
</evidence>
<comment type="similarity">
    <text evidence="8">Belongs to the glycosyltransferase 28 family.</text>
</comment>
<dbReference type="GO" id="GO:0051056">
    <property type="term" value="P:regulation of small GTPase mediated signal transduction"/>
    <property type="evidence" value="ECO:0007669"/>
    <property type="project" value="InterPro"/>
</dbReference>
<dbReference type="InterPro" id="IPR018515">
    <property type="entry name" value="Tuberin-type_domain"/>
</dbReference>
<keyword evidence="8" id="KW-0808">Transferase</keyword>
<dbReference type="PROSITE" id="PS50085">
    <property type="entry name" value="RAPGAP"/>
    <property type="match status" value="1"/>
</dbReference>
<dbReference type="InterPro" id="IPR024584">
    <property type="entry name" value="Tuberin_N"/>
</dbReference>
<evidence type="ECO:0000313" key="11">
    <source>
        <dbReference type="EMBL" id="WFD04472.1"/>
    </source>
</evidence>
<evidence type="ECO:0000256" key="6">
    <source>
        <dbReference type="ARBA" id="ARBA00032061"/>
    </source>
</evidence>
<dbReference type="SUPFAM" id="SSF53756">
    <property type="entry name" value="UDP-Glycosyltransferase/glycogen phosphorylase"/>
    <property type="match status" value="1"/>
</dbReference>
<dbReference type="Pfam" id="PF04101">
    <property type="entry name" value="Glyco_tran_28_C"/>
    <property type="match status" value="1"/>
</dbReference>
<evidence type="ECO:0000256" key="9">
    <source>
        <dbReference type="SAM" id="MobiDB-lite"/>
    </source>
</evidence>
<dbReference type="GO" id="GO:0033596">
    <property type="term" value="C:TSC1-TSC2 complex"/>
    <property type="evidence" value="ECO:0007669"/>
    <property type="project" value="TreeGrafter"/>
</dbReference>
<evidence type="ECO:0000256" key="4">
    <source>
        <dbReference type="ARBA" id="ARBA00022468"/>
    </source>
</evidence>
<comment type="catalytic activity">
    <reaction evidence="7">
        <text>an N-acetyl-alpha-D-glucosaminyl-diphospho-di-trans,poly-cis-dolichol + UDP-N-acetyl-alpha-D-glucosamine = an N,N'-diacetylchitobiosyl-diphospho-di-trans,poly-cis-dolichol + UDP + H(+)</text>
        <dbReference type="Rhea" id="RHEA:23380"/>
        <dbReference type="Rhea" id="RHEA-COMP:19507"/>
        <dbReference type="Rhea" id="RHEA-COMP:19510"/>
        <dbReference type="ChEBI" id="CHEBI:15378"/>
        <dbReference type="ChEBI" id="CHEBI:57269"/>
        <dbReference type="ChEBI" id="CHEBI:57705"/>
        <dbReference type="ChEBI" id="CHEBI:58223"/>
        <dbReference type="ChEBI" id="CHEBI:58427"/>
        <dbReference type="EC" id="2.4.1.141"/>
    </reaction>
</comment>
<keyword evidence="8" id="KW-0256">Endoplasmic reticulum</keyword>
<sequence>MATVLVTVGSTRFDALVDAALQDDFLDAVRTLGAGARLIVQHGQSAVRAPASAAPATIHGVPCTRATVRGLEVDWCAYVPDLGVLLAHADLVVTHAGAGTLLEALRAPRAPRVLAVPNAALMDDHQRELAEALGAEAYVAVGDPSDLAAQLRATAARTFRAFPARAPGALHALLRASCVPFLRSFRSRSSSAAPPPAGAGKVADTAAPAATLGDIHRAIDALLQTKPGTTGEALPHLRFLVDALQQSTEKGGALLDAATATPLVSSLTVLCSRLMRPQHTLDVRVGVCEVLAATLRYAEASTASTDTSTYEARTLTGWDATVPTQVLSSLDRALLFKLVVALRDPHDWDAAQLRSDPARALCTLSVQISALQALSRDGRDVLAFRTILDVLTEWITPLWACMLYLRAHAPSQGDAAGVRATSEQCAHALLLLLAAVIKFHASRISAQRLDAALRCVADLVLRPQRLDDAAPADAPVDVPEPPPPLPPSEPLLYGYSHYGLEALSPYFSTPRPLQPRAGPTSGPARARARDGARREASAEPPVALEDDAAMPALTDADIHAGVKVLDAAVCFAYLPAPCIVPVVYALCRISGLAVVHAEGAALLDALHRYTGGVQDELWSVLGNLLRSHGAYSVLRVLCQLLWSADEEEPKARGPAPQPSVLVGALLFLHAAFVWGAEDRAAYAVPRGARAKAEEGALSLLSLPVVASIVRGAIAKNVPVLDLAVVLFLDDYLPERRVDVGASVDALLEQRRRVAPVPLCTLNRESDVQAEWDLLLDLPELAQRHMAVWHAAQESGAARAPDAAVSGMVLHVLVDLLSGTPAGAAPGASAPLWERPVAAMPHVSSLFWALAPLLPDYVMVEMMQQNRVQHAYVPSSSHWLENMVELVNTIFPPAGRGAALWPGTSMASFEVVQLVSATYDAVQDMPAFRNELIEQVVVPLVERALDHAPPSVEVEAMLRTMLRHAATVSALDASIAGGQPFFRLLRVLVRTIERAEGAEATVERKQARAQHSRQLSLGPSNVSTVREAQAGIQRAIRSVRDMATIFYQLSFAQPNAAVMLPYDVSASPDVHRRAQTCSLAIFRDVLQLVQCNASFHLVGGGEASSGAPYTMHVPTEVRLVLLQWLMRLRADRHHQIYFVHDVDALVEPLAQLVQRTDAPAPSDERRGRDERPVAAGEARGRSRVRDAPSTERGRSQRRVDERRREPSASRAPDTSRAPEPRVLWRVPEAVAVDLPDEAWPSMLWKVYAHEHVGDELPEREPEEGQPLVLPTSEYLGVLIGLLQSEADWDVVSYIITHLPAQLSNKHCFCGPHTREQIAALCDLLCTLLLQQKQFPNLLLPDDVKRTDMYAVLYATLTVLISYRRLLSRTQHDALVDALITGLTKSQTTAQPCVRALVVACHELQKSFTRLVPALLMKLSTIMSSMTASVHILELLVEMSRTPATYANFTESDYKRVFGIALQYIQYHHSSAASSREAIRSSPARFSLSQYVMMLAYSNIQQWFITLRLGERAKHVPHITRGLMLANEGRERLTDQTSVCLDFLARFTYSNAQSKPTRSLIRFLVSHAEPNVPRRPPPAASESQTWLIGKSLVTITSLKRKGWFEMNVRRPSGSASIVAKLENEPSTTLIDEERMAAVLPTTLTRTHKGSALALPARLAPSPLTHPEFYLNKHSEERRQFASALGPPPEPAPPEHTAASPQPETASSARSSPQSSPPNAETSQDERLAPAPPAAALSTSPTTAARDAPASYAPATGERAADADSAAAASATRKRDDAISAYIALQLSAYPDMVVDQAPQRLPAEPATDRLLRAIDLTPVYDFHKIGVLYAGFNQCSEKEILSNTYGSPAYMKFLSRLGDLIPLRGQEDVYTGGLDRQQDEHGKYAYIWKDHIKQIVFHTATLMPNRDSDPNHAAKKALIGNDWVHIIFNEANRPYEFGTIASQFNFCNIVISPHSVLKNGVEAYEVDDSMFYLVELQRRPGLPDFSAVGHGKLVSFAALPRFVRNLAMHCDLMSQIYLDTGESMVPYTSNWVTRLHHVERFRAQLEARAQEAQQHIADKDPVMDQRDYTRLFEN</sequence>
<organism evidence="11 12">
    <name type="scientific">Malassezia obtusa</name>
    <dbReference type="NCBI Taxonomy" id="76774"/>
    <lineage>
        <taxon>Eukaryota</taxon>
        <taxon>Fungi</taxon>
        <taxon>Dikarya</taxon>
        <taxon>Basidiomycota</taxon>
        <taxon>Ustilaginomycotina</taxon>
        <taxon>Malasseziomycetes</taxon>
        <taxon>Malasseziales</taxon>
        <taxon>Malasseziaceae</taxon>
        <taxon>Malassezia</taxon>
    </lineage>
</organism>
<accession>A0AAF0ITC9</accession>
<comment type="subcellular location">
    <subcellularLocation>
        <location evidence="8">Endoplasmic reticulum</location>
    </subcellularLocation>
</comment>
<dbReference type="EC" id="2.4.1.141" evidence="2 8"/>
<dbReference type="PANTHER" id="PTHR10063">
    <property type="entry name" value="TUBERIN"/>
    <property type="match status" value="1"/>
</dbReference>
<evidence type="ECO:0000256" key="5">
    <source>
        <dbReference type="ARBA" id="ARBA00024804"/>
    </source>
</evidence>
<dbReference type="FunFam" id="3.40.50.11210:FF:000007">
    <property type="entry name" value="Tuberous sclerosis 2"/>
    <property type="match status" value="1"/>
</dbReference>
<feature type="compositionally biased region" description="Basic and acidic residues" evidence="9">
    <location>
        <begin position="527"/>
        <end position="537"/>
    </location>
</feature>
<dbReference type="Pfam" id="PF11864">
    <property type="entry name" value="DUF3384"/>
    <property type="match status" value="1"/>
</dbReference>
<dbReference type="SUPFAM" id="SSF111347">
    <property type="entry name" value="Rap/Ran-GAP"/>
    <property type="match status" value="1"/>
</dbReference>
<evidence type="ECO:0000259" key="10">
    <source>
        <dbReference type="PROSITE" id="PS50085"/>
    </source>
</evidence>
<keyword evidence="12" id="KW-1185">Reference proteome</keyword>
<dbReference type="GO" id="GO:0005783">
    <property type="term" value="C:endoplasmic reticulum"/>
    <property type="evidence" value="ECO:0007669"/>
    <property type="project" value="UniProtKB-SubCell"/>
</dbReference>
<dbReference type="InterPro" id="IPR027107">
    <property type="entry name" value="Tuberin/Ral-act_asu"/>
</dbReference>
<protein>
    <recommendedName>
        <fullName evidence="3 8">UDP-N-acetylglucosamine transferase subunit ALG13</fullName>
        <ecNumber evidence="2 8">2.4.1.141</ecNumber>
    </recommendedName>
    <alternativeName>
        <fullName evidence="6 8">Asparagine-linked glycosylation protein 13</fullName>
    </alternativeName>
</protein>
<dbReference type="EMBL" id="CP119941">
    <property type="protein sequence ID" value="WFD04472.1"/>
    <property type="molecule type" value="Genomic_DNA"/>
</dbReference>
<reference evidence="11" key="1">
    <citation type="submission" date="2023-03" db="EMBL/GenBank/DDBJ databases">
        <title>Mating type loci evolution in Malassezia.</title>
        <authorList>
            <person name="Coelho M.A."/>
        </authorList>
    </citation>
    <scope>NUCLEOTIDE SEQUENCE</scope>
    <source>
        <strain evidence="11">CBS 7876</strain>
    </source>
</reference>
<keyword evidence="4" id="KW-0343">GTPase activation</keyword>
<dbReference type="InterPro" id="IPR000331">
    <property type="entry name" value="Rap/Ran_GAP_dom"/>
</dbReference>
<evidence type="ECO:0000256" key="7">
    <source>
        <dbReference type="ARBA" id="ARBA00048184"/>
    </source>
</evidence>
<feature type="compositionally biased region" description="Low complexity" evidence="9">
    <location>
        <begin position="1692"/>
        <end position="1717"/>
    </location>
</feature>
<dbReference type="GO" id="GO:0005634">
    <property type="term" value="C:nucleus"/>
    <property type="evidence" value="ECO:0007669"/>
    <property type="project" value="InterPro"/>
</dbReference>
<proteinExistence type="inferred from homology"/>
<dbReference type="Gene3D" id="3.40.50.11210">
    <property type="entry name" value="Rap/Ran-GAP"/>
    <property type="match status" value="1"/>
</dbReference>
<dbReference type="GO" id="GO:0004577">
    <property type="term" value="F:N-acetylglucosaminyldiphosphodolichol N-acetylglucosaminyltransferase activity"/>
    <property type="evidence" value="ECO:0007669"/>
    <property type="project" value="UniProtKB-EC"/>
</dbReference>
<dbReference type="GO" id="GO:0005096">
    <property type="term" value="F:GTPase activator activity"/>
    <property type="evidence" value="ECO:0007669"/>
    <property type="project" value="UniProtKB-KW"/>
</dbReference>
<dbReference type="GO" id="GO:0032007">
    <property type="term" value="P:negative regulation of TOR signaling"/>
    <property type="evidence" value="ECO:0007669"/>
    <property type="project" value="TreeGrafter"/>
</dbReference>
<comment type="subunit">
    <text evidence="1 8">Heterodimer with ALG14 to form a functional enzyme.</text>
</comment>
<feature type="compositionally biased region" description="Basic and acidic residues" evidence="9">
    <location>
        <begin position="1161"/>
        <end position="1206"/>
    </location>
</feature>
<comment type="function">
    <text evidence="5 8">Involved in protein N-glycosylation. Essential for the second step of the dolichol-linked oligosaccharide pathway.</text>
</comment>